<dbReference type="InterPro" id="IPR036986">
    <property type="entry name" value="S4_RNA-bd_sf"/>
</dbReference>
<dbReference type="InterPro" id="IPR006145">
    <property type="entry name" value="PsdUridine_synth_RsuA/RluA"/>
</dbReference>
<dbReference type="GO" id="GO:0009982">
    <property type="term" value="F:pseudouridine synthase activity"/>
    <property type="evidence" value="ECO:0007669"/>
    <property type="project" value="InterPro"/>
</dbReference>
<dbReference type="Gene3D" id="3.10.290.10">
    <property type="entry name" value="RNA-binding S4 domain"/>
    <property type="match status" value="1"/>
</dbReference>
<accession>A0A4P2PSU7</accession>
<dbReference type="PROSITE" id="PS50889">
    <property type="entry name" value="S4"/>
    <property type="match status" value="1"/>
</dbReference>
<feature type="compositionally biased region" description="Pro residues" evidence="4">
    <location>
        <begin position="21"/>
        <end position="50"/>
    </location>
</feature>
<dbReference type="PANTHER" id="PTHR21600:SF87">
    <property type="entry name" value="RNA PSEUDOURIDYLATE SYNTHASE DOMAIN-CONTAINING PROTEIN 1"/>
    <property type="match status" value="1"/>
</dbReference>
<dbReference type="InterPro" id="IPR006224">
    <property type="entry name" value="PsdUridine_synth_RluA-like_CS"/>
</dbReference>
<name>A0A4P2PSU7_SORCE</name>
<evidence type="ECO:0000259" key="5">
    <source>
        <dbReference type="Pfam" id="PF00849"/>
    </source>
</evidence>
<dbReference type="OrthoDB" id="128480at2"/>
<dbReference type="Pfam" id="PF00849">
    <property type="entry name" value="PseudoU_synth_2"/>
    <property type="match status" value="1"/>
</dbReference>
<keyword evidence="2" id="KW-0413">Isomerase</keyword>
<keyword evidence="3" id="KW-0694">RNA-binding</keyword>
<dbReference type="PROSITE" id="PS01129">
    <property type="entry name" value="PSI_RLU"/>
    <property type="match status" value="1"/>
</dbReference>
<dbReference type="InterPro" id="IPR020103">
    <property type="entry name" value="PsdUridine_synth_cat_dom_sf"/>
</dbReference>
<dbReference type="CDD" id="cd00165">
    <property type="entry name" value="S4"/>
    <property type="match status" value="1"/>
</dbReference>
<proteinExistence type="inferred from homology"/>
<protein>
    <submittedName>
        <fullName evidence="6">Ribosomal large subunit pseudouridine synthase D</fullName>
    </submittedName>
</protein>
<feature type="region of interest" description="Disordered" evidence="4">
    <location>
        <begin position="1"/>
        <end position="73"/>
    </location>
</feature>
<dbReference type="GO" id="GO:0003723">
    <property type="term" value="F:RNA binding"/>
    <property type="evidence" value="ECO:0007669"/>
    <property type="project" value="UniProtKB-KW"/>
</dbReference>
<gene>
    <name evidence="6" type="ORF">SOCEGT47_000110</name>
</gene>
<dbReference type="CDD" id="cd02869">
    <property type="entry name" value="PseudoU_synth_RluA_like"/>
    <property type="match status" value="1"/>
</dbReference>
<dbReference type="PANTHER" id="PTHR21600">
    <property type="entry name" value="MITOCHONDRIAL RNA PSEUDOURIDINE SYNTHASE"/>
    <property type="match status" value="1"/>
</dbReference>
<reference evidence="6 7" key="1">
    <citation type="submission" date="2015-09" db="EMBL/GenBank/DDBJ databases">
        <title>Sorangium comparison.</title>
        <authorList>
            <person name="Zaburannyi N."/>
            <person name="Bunk B."/>
            <person name="Overmann J."/>
            <person name="Mueller R."/>
        </authorList>
    </citation>
    <scope>NUCLEOTIDE SEQUENCE [LARGE SCALE GENOMIC DNA]</scope>
    <source>
        <strain evidence="6 7">So ceGT47</strain>
    </source>
</reference>
<evidence type="ECO:0000256" key="1">
    <source>
        <dbReference type="ARBA" id="ARBA00010876"/>
    </source>
</evidence>
<dbReference type="SUPFAM" id="SSF55174">
    <property type="entry name" value="Alpha-L RNA-binding motif"/>
    <property type="match status" value="1"/>
</dbReference>
<dbReference type="Proteomes" id="UP000295781">
    <property type="component" value="Chromosome"/>
</dbReference>
<dbReference type="Gene3D" id="3.30.2350.10">
    <property type="entry name" value="Pseudouridine synthase"/>
    <property type="match status" value="1"/>
</dbReference>
<organism evidence="6 7">
    <name type="scientific">Sorangium cellulosum</name>
    <name type="common">Polyangium cellulosum</name>
    <dbReference type="NCBI Taxonomy" id="56"/>
    <lineage>
        <taxon>Bacteria</taxon>
        <taxon>Pseudomonadati</taxon>
        <taxon>Myxococcota</taxon>
        <taxon>Polyangia</taxon>
        <taxon>Polyangiales</taxon>
        <taxon>Polyangiaceae</taxon>
        <taxon>Sorangium</taxon>
    </lineage>
</organism>
<comment type="similarity">
    <text evidence="1">Belongs to the pseudouridine synthase RluA family.</text>
</comment>
<evidence type="ECO:0000313" key="7">
    <source>
        <dbReference type="Proteomes" id="UP000295781"/>
    </source>
</evidence>
<dbReference type="GO" id="GO:0140098">
    <property type="term" value="F:catalytic activity, acting on RNA"/>
    <property type="evidence" value="ECO:0007669"/>
    <property type="project" value="UniProtKB-ARBA"/>
</dbReference>
<sequence length="392" mass="42354">MGVFRAGRARSRAGGKGEAPPTGPHAPAPPCRLPAPPRCPPPRRPPLPPPDDAEQAGVDPAAPARPPRDGRWTVPAELARRPLDGVIRALASVSWSDARRLIETGKVLVGSAVATSPRRRVLGGERIEVRLSAPRPETVRRRRLEGELVVYVDASVVVVNKPAGVSTIPYGDEDPAEQAATLDALVREVLARRDRLRGRAPLGVVQRLDKGTSGLLVFARTLAAKKHLAQQLRVRAMHRQYLALAHGAVPRGTYRTYLVEDRGDGLRGSARGGRREGQLAVTHVEPIEALRGGQQAEGAPAATLVACRLETGRTHQIRIHLAEAGHPLVGETVYVRDHRGARLPAPRLMLHAAELGFNHPADDRPMRFQAPPPPDFDDVLERLREAQGEGAT</sequence>
<evidence type="ECO:0000256" key="2">
    <source>
        <dbReference type="ARBA" id="ARBA00023235"/>
    </source>
</evidence>
<feature type="domain" description="Pseudouridine synthase RsuA/RluA-like" evidence="5">
    <location>
        <begin position="156"/>
        <end position="322"/>
    </location>
</feature>
<evidence type="ECO:0000256" key="3">
    <source>
        <dbReference type="PROSITE-ProRule" id="PRU00182"/>
    </source>
</evidence>
<dbReference type="EMBL" id="CP012670">
    <property type="protein sequence ID" value="AUX19560.1"/>
    <property type="molecule type" value="Genomic_DNA"/>
</dbReference>
<dbReference type="GO" id="GO:0000455">
    <property type="term" value="P:enzyme-directed rRNA pseudouridine synthesis"/>
    <property type="evidence" value="ECO:0007669"/>
    <property type="project" value="TreeGrafter"/>
</dbReference>
<dbReference type="SUPFAM" id="SSF55120">
    <property type="entry name" value="Pseudouridine synthase"/>
    <property type="match status" value="1"/>
</dbReference>
<evidence type="ECO:0000313" key="6">
    <source>
        <dbReference type="EMBL" id="AUX19560.1"/>
    </source>
</evidence>
<dbReference type="InterPro" id="IPR050188">
    <property type="entry name" value="RluA_PseudoU_synthase"/>
</dbReference>
<evidence type="ECO:0000256" key="4">
    <source>
        <dbReference type="SAM" id="MobiDB-lite"/>
    </source>
</evidence>
<dbReference type="AlphaFoldDB" id="A0A4P2PSU7"/>